<feature type="transmembrane region" description="Helical" evidence="2">
    <location>
        <begin position="264"/>
        <end position="284"/>
    </location>
</feature>
<feature type="region of interest" description="Disordered" evidence="1">
    <location>
        <begin position="443"/>
        <end position="475"/>
    </location>
</feature>
<dbReference type="OrthoDB" id="5308502at2759"/>
<feature type="transmembrane region" description="Helical" evidence="2">
    <location>
        <begin position="132"/>
        <end position="151"/>
    </location>
</feature>
<evidence type="ECO:0000313" key="4">
    <source>
        <dbReference type="Proteomes" id="UP000770015"/>
    </source>
</evidence>
<gene>
    <name evidence="3" type="ORF">F5X68DRAFT_213317</name>
</gene>
<feature type="region of interest" description="Disordered" evidence="1">
    <location>
        <begin position="496"/>
        <end position="560"/>
    </location>
</feature>
<evidence type="ECO:0000313" key="3">
    <source>
        <dbReference type="EMBL" id="KAH6677847.1"/>
    </source>
</evidence>
<organism evidence="3 4">
    <name type="scientific">Plectosphaerella plurivora</name>
    <dbReference type="NCBI Taxonomy" id="936078"/>
    <lineage>
        <taxon>Eukaryota</taxon>
        <taxon>Fungi</taxon>
        <taxon>Dikarya</taxon>
        <taxon>Ascomycota</taxon>
        <taxon>Pezizomycotina</taxon>
        <taxon>Sordariomycetes</taxon>
        <taxon>Hypocreomycetidae</taxon>
        <taxon>Glomerellales</taxon>
        <taxon>Plectosphaerellaceae</taxon>
        <taxon>Plectosphaerella</taxon>
    </lineage>
</organism>
<keyword evidence="2" id="KW-1133">Transmembrane helix</keyword>
<evidence type="ECO:0000256" key="2">
    <source>
        <dbReference type="SAM" id="Phobius"/>
    </source>
</evidence>
<keyword evidence="4" id="KW-1185">Reference proteome</keyword>
<accession>A0A9P8V6I3</accession>
<proteinExistence type="predicted"/>
<feature type="compositionally biased region" description="Low complexity" evidence="1">
    <location>
        <begin position="443"/>
        <end position="453"/>
    </location>
</feature>
<feature type="region of interest" description="Disordered" evidence="1">
    <location>
        <begin position="401"/>
        <end position="431"/>
    </location>
</feature>
<name>A0A9P8V6I3_9PEZI</name>
<comment type="caution">
    <text evidence="3">The sequence shown here is derived from an EMBL/GenBank/DDBJ whole genome shotgun (WGS) entry which is preliminary data.</text>
</comment>
<dbReference type="Pfam" id="PF10361">
    <property type="entry name" value="DUF2434"/>
    <property type="match status" value="1"/>
</dbReference>
<feature type="transmembrane region" description="Helical" evidence="2">
    <location>
        <begin position="213"/>
        <end position="233"/>
    </location>
</feature>
<dbReference type="InterPro" id="IPR018830">
    <property type="entry name" value="DUF2434"/>
</dbReference>
<dbReference type="EMBL" id="JAGSXJ010000022">
    <property type="protein sequence ID" value="KAH6677847.1"/>
    <property type="molecule type" value="Genomic_DNA"/>
</dbReference>
<feature type="compositionally biased region" description="Polar residues" evidence="1">
    <location>
        <begin position="536"/>
        <end position="560"/>
    </location>
</feature>
<feature type="transmembrane region" description="Helical" evidence="2">
    <location>
        <begin position="163"/>
        <end position="185"/>
    </location>
</feature>
<reference evidence="3" key="1">
    <citation type="journal article" date="2021" name="Nat. Commun.">
        <title>Genetic determinants of endophytism in the Arabidopsis root mycobiome.</title>
        <authorList>
            <person name="Mesny F."/>
            <person name="Miyauchi S."/>
            <person name="Thiergart T."/>
            <person name="Pickel B."/>
            <person name="Atanasova L."/>
            <person name="Karlsson M."/>
            <person name="Huettel B."/>
            <person name="Barry K.W."/>
            <person name="Haridas S."/>
            <person name="Chen C."/>
            <person name="Bauer D."/>
            <person name="Andreopoulos W."/>
            <person name="Pangilinan J."/>
            <person name="LaButti K."/>
            <person name="Riley R."/>
            <person name="Lipzen A."/>
            <person name="Clum A."/>
            <person name="Drula E."/>
            <person name="Henrissat B."/>
            <person name="Kohler A."/>
            <person name="Grigoriev I.V."/>
            <person name="Martin F.M."/>
            <person name="Hacquard S."/>
        </authorList>
    </citation>
    <scope>NUCLEOTIDE SEQUENCE</scope>
    <source>
        <strain evidence="3">MPI-SDFR-AT-0117</strain>
    </source>
</reference>
<protein>
    <submittedName>
        <fullName evidence="3">Uncharacterized protein</fullName>
    </submittedName>
</protein>
<feature type="transmembrane region" description="Helical" evidence="2">
    <location>
        <begin position="342"/>
        <end position="367"/>
    </location>
</feature>
<feature type="transmembrane region" description="Helical" evidence="2">
    <location>
        <begin position="91"/>
        <end position="111"/>
    </location>
</feature>
<keyword evidence="2" id="KW-0812">Transmembrane</keyword>
<dbReference type="AlphaFoldDB" id="A0A9P8V6I3"/>
<evidence type="ECO:0000256" key="1">
    <source>
        <dbReference type="SAM" id="MobiDB-lite"/>
    </source>
</evidence>
<keyword evidence="2" id="KW-0472">Membrane</keyword>
<feature type="transmembrane region" description="Helical" evidence="2">
    <location>
        <begin position="305"/>
        <end position="330"/>
    </location>
</feature>
<sequence length="560" mass="62042">MLTNLFVRDALPFPPGNDANDTAFGGNHFNLTLLNGFNYVLYSNGTISNVSHCFMAVEPWSSTVVILENGTFVNSTGCDSPVDPIGLRGGIGVGFGVLYGLCLVGVLMNLAKHGKLHLPAEKNFVPVSRRWQWYWCLFTIVFAFISLFTNIDVDRFRIVGLPIILNSFCWYIMQMGALAIVWEAVRHWGSWQERQFIDPDPFRLKADDRRAKVELFMPIIFYAWLWLNFFLIVPRNWGAIELQRSPEQTAARAAPSATDIRFKIAAFFLIFCWLTIVASLFHSIKHYKFRAHGIVSQASGYVAAVPLRVWILLGLSLALIGYQILVAFSWDNSVLNAQGNLAAMYVGGYGPALFILFTQLVWGYISVNEDLQLKRQRRQRGEAMDREMGHVVKPNWWSRAKTAAEPDHKRGRGRPAANGAGDNWGNEGREAPAPVEMADMHGAAGARGASQAGTFDASKHSSLPSYAGKSDRRRTEVAMSTAGAILFPNAVAQSAAQSHEARRQEIMLDGPAPPPYTERERGRTEPIAGQGETGRSVRSASTGTGVSSQQPQQIRSMLDV</sequence>
<dbReference type="Proteomes" id="UP000770015">
    <property type="component" value="Unassembled WGS sequence"/>
</dbReference>